<dbReference type="InterPro" id="IPR045185">
    <property type="entry name" value="PUB22/23/24-like"/>
</dbReference>
<dbReference type="UniPathway" id="UPA00143"/>
<dbReference type="InterPro" id="IPR045210">
    <property type="entry name" value="RING-Ubox_PUB"/>
</dbReference>
<evidence type="ECO:0000256" key="2">
    <source>
        <dbReference type="ARBA" id="ARBA00004906"/>
    </source>
</evidence>
<proteinExistence type="predicted"/>
<dbReference type="GO" id="GO:0061630">
    <property type="term" value="F:ubiquitin protein ligase activity"/>
    <property type="evidence" value="ECO:0007669"/>
    <property type="project" value="UniProtKB-UniRule"/>
</dbReference>
<dbReference type="Pfam" id="PF25598">
    <property type="entry name" value="ARM_PUB"/>
    <property type="match status" value="1"/>
</dbReference>
<gene>
    <name evidence="7" type="ORF">F3Y22_tig00111105pilonHSYRG00801</name>
</gene>
<dbReference type="SUPFAM" id="SSF57850">
    <property type="entry name" value="RING/U-box"/>
    <property type="match status" value="1"/>
</dbReference>
<keyword evidence="3 5" id="KW-0808">Transferase</keyword>
<dbReference type="CDD" id="cd16664">
    <property type="entry name" value="RING-Ubox_PUB"/>
    <property type="match status" value="1"/>
</dbReference>
<name>A0A6A2YZC4_HIBSY</name>
<keyword evidence="4 5" id="KW-0833">Ubl conjugation pathway</keyword>
<dbReference type="EC" id="2.3.2.27" evidence="5"/>
<organism evidence="7 8">
    <name type="scientific">Hibiscus syriacus</name>
    <name type="common">Rose of Sharon</name>
    <dbReference type="NCBI Taxonomy" id="106335"/>
    <lineage>
        <taxon>Eukaryota</taxon>
        <taxon>Viridiplantae</taxon>
        <taxon>Streptophyta</taxon>
        <taxon>Embryophyta</taxon>
        <taxon>Tracheophyta</taxon>
        <taxon>Spermatophyta</taxon>
        <taxon>Magnoliopsida</taxon>
        <taxon>eudicotyledons</taxon>
        <taxon>Gunneridae</taxon>
        <taxon>Pentapetalae</taxon>
        <taxon>rosids</taxon>
        <taxon>malvids</taxon>
        <taxon>Malvales</taxon>
        <taxon>Malvaceae</taxon>
        <taxon>Malvoideae</taxon>
        <taxon>Hibiscus</taxon>
    </lineage>
</organism>
<evidence type="ECO:0000256" key="5">
    <source>
        <dbReference type="RuleBase" id="RU369093"/>
    </source>
</evidence>
<dbReference type="OrthoDB" id="10064100at2759"/>
<dbReference type="PANTHER" id="PTHR22849">
    <property type="entry name" value="WDSAM1 PROTEIN"/>
    <property type="match status" value="1"/>
</dbReference>
<comment type="caution">
    <text evidence="7">The sequence shown here is derived from an EMBL/GenBank/DDBJ whole genome shotgun (WGS) entry which is preliminary data.</text>
</comment>
<protein>
    <recommendedName>
        <fullName evidence="5 6">U-box domain-containing protein</fullName>
        <ecNumber evidence="5">2.3.2.27</ecNumber>
    </recommendedName>
    <alternativeName>
        <fullName evidence="5">RING-type E3 ubiquitin transferase PUB</fullName>
    </alternativeName>
</protein>
<comment type="function">
    <text evidence="5">Functions as an E3 ubiquitin ligase.</text>
</comment>
<dbReference type="InterPro" id="IPR058678">
    <property type="entry name" value="ARM_PUB"/>
</dbReference>
<dbReference type="Proteomes" id="UP000436088">
    <property type="component" value="Unassembled WGS sequence"/>
</dbReference>
<dbReference type="PANTHER" id="PTHR22849:SF23">
    <property type="entry name" value="U-BOX DOMAIN-CONTAINING PROTEIN"/>
    <property type="match status" value="1"/>
</dbReference>
<feature type="domain" description="U-box" evidence="6">
    <location>
        <begin position="5"/>
        <end position="80"/>
    </location>
</feature>
<evidence type="ECO:0000256" key="4">
    <source>
        <dbReference type="ARBA" id="ARBA00022786"/>
    </source>
</evidence>
<evidence type="ECO:0000256" key="1">
    <source>
        <dbReference type="ARBA" id="ARBA00000900"/>
    </source>
</evidence>
<dbReference type="SMART" id="SM00504">
    <property type="entry name" value="Ubox"/>
    <property type="match status" value="1"/>
</dbReference>
<dbReference type="GO" id="GO:0016567">
    <property type="term" value="P:protein ubiquitination"/>
    <property type="evidence" value="ECO:0007669"/>
    <property type="project" value="UniProtKB-UniRule"/>
</dbReference>
<dbReference type="EMBL" id="VEPZ02001236">
    <property type="protein sequence ID" value="KAE8684954.1"/>
    <property type="molecule type" value="Genomic_DNA"/>
</dbReference>
<dbReference type="AlphaFoldDB" id="A0A6A2YZC4"/>
<evidence type="ECO:0000256" key="3">
    <source>
        <dbReference type="ARBA" id="ARBA00022679"/>
    </source>
</evidence>
<dbReference type="InterPro" id="IPR013083">
    <property type="entry name" value="Znf_RING/FYVE/PHD"/>
</dbReference>
<evidence type="ECO:0000259" key="6">
    <source>
        <dbReference type="PROSITE" id="PS51698"/>
    </source>
</evidence>
<dbReference type="InterPro" id="IPR003613">
    <property type="entry name" value="Ubox_domain"/>
</dbReference>
<comment type="catalytic activity">
    <reaction evidence="1 5">
        <text>S-ubiquitinyl-[E2 ubiquitin-conjugating enzyme]-L-cysteine + [acceptor protein]-L-lysine = [E2 ubiquitin-conjugating enzyme]-L-cysteine + N(6)-ubiquitinyl-[acceptor protein]-L-lysine.</text>
        <dbReference type="EC" id="2.3.2.27"/>
    </reaction>
</comment>
<dbReference type="SUPFAM" id="SSF48371">
    <property type="entry name" value="ARM repeat"/>
    <property type="match status" value="1"/>
</dbReference>
<dbReference type="Pfam" id="PF04564">
    <property type="entry name" value="U-box"/>
    <property type="match status" value="1"/>
</dbReference>
<dbReference type="Gene3D" id="3.30.40.10">
    <property type="entry name" value="Zinc/RING finger domain, C3HC4 (zinc finger)"/>
    <property type="match status" value="1"/>
</dbReference>
<comment type="pathway">
    <text evidence="2 5">Protein modification; protein ubiquitination.</text>
</comment>
<accession>A0A6A2YZC4</accession>
<dbReference type="InterPro" id="IPR016024">
    <property type="entry name" value="ARM-type_fold"/>
</dbReference>
<sequence length="408" mass="45552">MEKIDCPEDFRCPISREIMKDPVTIVTGVSYERKNIDKWFNVYNKRSCPATMQPLHSFDTTPNHTLKRLILAWRETLVDAPSSSSSSPAQPSIKHDEMVSLFSTLDSSPFKVSSLKEIRAIVESGDDMRSEFIRSGGVEAVVRMLVSQSTVDNCDLVSFQACEEALSLLHVLPLSKQEEAFELLSKPEPMRSTAVVLQRGSAEARFHAIIIFRKIAKAGFDWNPLLEDRGIGLLKSLLELVYDEICSKASSYALEVLFEVVSLSKKSRLKAIEAGAVCVLIELLPDSNRSKCEKMLLVMKLLCECPEGRAALVDHGLGIAVVSNKLLGISNAATKLGVKILYLVSNHHPTERVSEEMLMYGAVKKLVTLLHLEGRCSTQKKVLDMLKVHGNSWRRHQCFPCDLKDYLS</sequence>
<keyword evidence="8" id="KW-1185">Reference proteome</keyword>
<evidence type="ECO:0000313" key="8">
    <source>
        <dbReference type="Proteomes" id="UP000436088"/>
    </source>
</evidence>
<reference evidence="7" key="1">
    <citation type="submission" date="2019-09" db="EMBL/GenBank/DDBJ databases">
        <title>Draft genome information of white flower Hibiscus syriacus.</title>
        <authorList>
            <person name="Kim Y.-M."/>
        </authorList>
    </citation>
    <scope>NUCLEOTIDE SEQUENCE [LARGE SCALE GENOMIC DNA]</scope>
    <source>
        <strain evidence="7">YM2019G1</strain>
    </source>
</reference>
<evidence type="ECO:0000313" key="7">
    <source>
        <dbReference type="EMBL" id="KAE8684954.1"/>
    </source>
</evidence>
<dbReference type="PROSITE" id="PS51698">
    <property type="entry name" value="U_BOX"/>
    <property type="match status" value="1"/>
</dbReference>
<dbReference type="InterPro" id="IPR011989">
    <property type="entry name" value="ARM-like"/>
</dbReference>
<dbReference type="Gene3D" id="1.25.10.10">
    <property type="entry name" value="Leucine-rich Repeat Variant"/>
    <property type="match status" value="1"/>
</dbReference>